<reference evidence="2 3" key="1">
    <citation type="submission" date="2016-11" db="EMBL/GenBank/DDBJ databases">
        <title>The macronuclear genome of Stentor coeruleus: a giant cell with tiny introns.</title>
        <authorList>
            <person name="Slabodnick M."/>
            <person name="Ruby J.G."/>
            <person name="Reiff S.B."/>
            <person name="Swart E.C."/>
            <person name="Gosai S."/>
            <person name="Prabakaran S."/>
            <person name="Witkowska E."/>
            <person name="Larue G.E."/>
            <person name="Fisher S."/>
            <person name="Freeman R.M."/>
            <person name="Gunawardena J."/>
            <person name="Chu W."/>
            <person name="Stover N.A."/>
            <person name="Gregory B.D."/>
            <person name="Nowacki M."/>
            <person name="Derisi J."/>
            <person name="Roy S.W."/>
            <person name="Marshall W.F."/>
            <person name="Sood P."/>
        </authorList>
    </citation>
    <scope>NUCLEOTIDE SEQUENCE [LARGE SCALE GENOMIC DNA]</scope>
    <source>
        <strain evidence="2">WM001</strain>
    </source>
</reference>
<gene>
    <name evidence="2" type="ORF">SteCoe_7932</name>
</gene>
<organism evidence="2 3">
    <name type="scientific">Stentor coeruleus</name>
    <dbReference type="NCBI Taxonomy" id="5963"/>
    <lineage>
        <taxon>Eukaryota</taxon>
        <taxon>Sar</taxon>
        <taxon>Alveolata</taxon>
        <taxon>Ciliophora</taxon>
        <taxon>Postciliodesmatophora</taxon>
        <taxon>Heterotrichea</taxon>
        <taxon>Heterotrichida</taxon>
        <taxon>Stentoridae</taxon>
        <taxon>Stentor</taxon>
    </lineage>
</organism>
<keyword evidence="3" id="KW-1185">Reference proteome</keyword>
<evidence type="ECO:0000256" key="1">
    <source>
        <dbReference type="SAM" id="MobiDB-lite"/>
    </source>
</evidence>
<comment type="caution">
    <text evidence="2">The sequence shown here is derived from an EMBL/GenBank/DDBJ whole genome shotgun (WGS) entry which is preliminary data.</text>
</comment>
<sequence>MGCIVMKKKGLRQGDKKDSGSSANEVEHDDKRVVLFVVKEEHSYLEQSYVPSKRQSVAHNSGRLLEKIEEFDKEQAAF</sequence>
<feature type="compositionally biased region" description="Basic residues" evidence="1">
    <location>
        <begin position="1"/>
        <end position="11"/>
    </location>
</feature>
<dbReference type="AlphaFoldDB" id="A0A1R2CLM5"/>
<feature type="compositionally biased region" description="Basic and acidic residues" evidence="1">
    <location>
        <begin position="12"/>
        <end position="26"/>
    </location>
</feature>
<feature type="region of interest" description="Disordered" evidence="1">
    <location>
        <begin position="1"/>
        <end position="26"/>
    </location>
</feature>
<dbReference type="Proteomes" id="UP000187209">
    <property type="component" value="Unassembled WGS sequence"/>
</dbReference>
<protein>
    <submittedName>
        <fullName evidence="2">Uncharacterized protein</fullName>
    </submittedName>
</protein>
<evidence type="ECO:0000313" key="2">
    <source>
        <dbReference type="EMBL" id="OMJ89850.1"/>
    </source>
</evidence>
<name>A0A1R2CLM5_9CILI</name>
<evidence type="ECO:0000313" key="3">
    <source>
        <dbReference type="Proteomes" id="UP000187209"/>
    </source>
</evidence>
<accession>A0A1R2CLM5</accession>
<dbReference type="EMBL" id="MPUH01000116">
    <property type="protein sequence ID" value="OMJ89850.1"/>
    <property type="molecule type" value="Genomic_DNA"/>
</dbReference>
<proteinExistence type="predicted"/>